<reference evidence="1 2" key="1">
    <citation type="submission" date="2019-10" db="EMBL/GenBank/DDBJ databases">
        <authorList>
            <person name="Palmer J.M."/>
        </authorList>
    </citation>
    <scope>NUCLEOTIDE SEQUENCE [LARGE SCALE GENOMIC DNA]</scope>
    <source>
        <strain evidence="1 2">TWF696</strain>
    </source>
</reference>
<evidence type="ECO:0000313" key="1">
    <source>
        <dbReference type="EMBL" id="KAK6354902.1"/>
    </source>
</evidence>
<keyword evidence="2" id="KW-1185">Reference proteome</keyword>
<organism evidence="1 2">
    <name type="scientific">Orbilia brochopaga</name>
    <dbReference type="NCBI Taxonomy" id="3140254"/>
    <lineage>
        <taxon>Eukaryota</taxon>
        <taxon>Fungi</taxon>
        <taxon>Dikarya</taxon>
        <taxon>Ascomycota</taxon>
        <taxon>Pezizomycotina</taxon>
        <taxon>Orbiliomycetes</taxon>
        <taxon>Orbiliales</taxon>
        <taxon>Orbiliaceae</taxon>
        <taxon>Orbilia</taxon>
    </lineage>
</organism>
<comment type="caution">
    <text evidence="1">The sequence shown here is derived from an EMBL/GenBank/DDBJ whole genome shotgun (WGS) entry which is preliminary data.</text>
</comment>
<proteinExistence type="predicted"/>
<name>A0AAV9V7L4_9PEZI</name>
<sequence>MSVLVHQSFHEPCSSAFMKKLFFERKRGRYGGCGQLGLCITNASSTGASDIVSENLIASNQLGTSYLQMESQDFASYGSYSIAPSRRRRILHVLSNVHLRASFH</sequence>
<protein>
    <submittedName>
        <fullName evidence="1">Uncharacterized protein</fullName>
    </submittedName>
</protein>
<evidence type="ECO:0000313" key="2">
    <source>
        <dbReference type="Proteomes" id="UP001375240"/>
    </source>
</evidence>
<dbReference type="AlphaFoldDB" id="A0AAV9V7L4"/>
<dbReference type="EMBL" id="JAVHNQ010000002">
    <property type="protein sequence ID" value="KAK6354902.1"/>
    <property type="molecule type" value="Genomic_DNA"/>
</dbReference>
<dbReference type="Proteomes" id="UP001375240">
    <property type="component" value="Unassembled WGS sequence"/>
</dbReference>
<gene>
    <name evidence="1" type="ORF">TWF696_004033</name>
</gene>
<accession>A0AAV9V7L4</accession>